<evidence type="ECO:0000256" key="4">
    <source>
        <dbReference type="ARBA" id="ARBA00022692"/>
    </source>
</evidence>
<dbReference type="GeneID" id="9499081"/>
<feature type="transmembrane region" description="Helical" evidence="7">
    <location>
        <begin position="7"/>
        <end position="31"/>
    </location>
</feature>
<evidence type="ECO:0000313" key="10">
    <source>
        <dbReference type="Proteomes" id="UP000000346"/>
    </source>
</evidence>
<name>D9Q1R4_ACIS3</name>
<dbReference type="eggNOG" id="arCOG00132">
    <property type="taxonomic scope" value="Archaea"/>
</dbReference>
<feature type="transmembrane region" description="Helical" evidence="7">
    <location>
        <begin position="231"/>
        <end position="252"/>
    </location>
</feature>
<reference evidence="9 10" key="1">
    <citation type="journal article" date="2010" name="Appl. Environ. Microbiol.">
        <title>The genome sequence of the crenarchaeon Acidilobus saccharovorans supports a new order, Acidilobales, and suggests an important ecological role in terrestrial acidic hot springs.</title>
        <authorList>
            <person name="Mardanov A.V."/>
            <person name="Svetlitchnyi V.A."/>
            <person name="Beletsky A.V."/>
            <person name="Prokofeva M.I."/>
            <person name="Bonch-Osmolovskaya E.A."/>
            <person name="Ravin N.V."/>
            <person name="Skryabin K.G."/>
        </authorList>
    </citation>
    <scope>NUCLEOTIDE SEQUENCE [LARGE SCALE GENOMIC DNA]</scope>
    <source>
        <strain evidence="10">DSM 16705 / JCM 18335 / VKM B-2471 / 345-15</strain>
    </source>
</reference>
<dbReference type="InterPro" id="IPR050171">
    <property type="entry name" value="MFS_Transporters"/>
</dbReference>
<dbReference type="InterPro" id="IPR036259">
    <property type="entry name" value="MFS_trans_sf"/>
</dbReference>
<evidence type="ECO:0000256" key="7">
    <source>
        <dbReference type="SAM" id="Phobius"/>
    </source>
</evidence>
<evidence type="ECO:0000259" key="8">
    <source>
        <dbReference type="PROSITE" id="PS50850"/>
    </source>
</evidence>
<feature type="domain" description="Major facilitator superfamily (MFS) profile" evidence="8">
    <location>
        <begin position="1"/>
        <end position="372"/>
    </location>
</feature>
<dbReference type="GO" id="GO:0022857">
    <property type="term" value="F:transmembrane transporter activity"/>
    <property type="evidence" value="ECO:0007669"/>
    <property type="project" value="InterPro"/>
</dbReference>
<feature type="transmembrane region" description="Helical" evidence="7">
    <location>
        <begin position="133"/>
        <end position="153"/>
    </location>
</feature>
<dbReference type="SUPFAM" id="SSF103473">
    <property type="entry name" value="MFS general substrate transporter"/>
    <property type="match status" value="1"/>
</dbReference>
<evidence type="ECO:0000256" key="6">
    <source>
        <dbReference type="ARBA" id="ARBA00023136"/>
    </source>
</evidence>
<evidence type="ECO:0000256" key="2">
    <source>
        <dbReference type="ARBA" id="ARBA00022448"/>
    </source>
</evidence>
<organism evidence="9 10">
    <name type="scientific">Acidilobus saccharovorans (strain DSM 16705 / JCM 18335 / VKM B-2471 / 345-15)</name>
    <dbReference type="NCBI Taxonomy" id="666510"/>
    <lineage>
        <taxon>Archaea</taxon>
        <taxon>Thermoproteota</taxon>
        <taxon>Thermoprotei</taxon>
        <taxon>Acidilobales</taxon>
        <taxon>Acidilobaceae</taxon>
        <taxon>Acidilobus</taxon>
    </lineage>
</organism>
<dbReference type="InParanoid" id="D9Q1R4"/>
<dbReference type="AlphaFoldDB" id="D9Q1R4"/>
<proteinExistence type="predicted"/>
<dbReference type="RefSeq" id="WP_013266764.1">
    <property type="nucleotide sequence ID" value="NC_014374.1"/>
</dbReference>
<dbReference type="PANTHER" id="PTHR23517">
    <property type="entry name" value="RESISTANCE PROTEIN MDTM, PUTATIVE-RELATED-RELATED"/>
    <property type="match status" value="1"/>
</dbReference>
<evidence type="ECO:0000313" key="9">
    <source>
        <dbReference type="EMBL" id="ADL19252.1"/>
    </source>
</evidence>
<dbReference type="Gene3D" id="1.20.1250.20">
    <property type="entry name" value="MFS general substrate transporter like domains"/>
    <property type="match status" value="1"/>
</dbReference>
<keyword evidence="5 7" id="KW-1133">Transmembrane helix</keyword>
<evidence type="ECO:0000256" key="1">
    <source>
        <dbReference type="ARBA" id="ARBA00004651"/>
    </source>
</evidence>
<keyword evidence="4 7" id="KW-0812">Transmembrane</keyword>
<feature type="transmembrane region" description="Helical" evidence="7">
    <location>
        <begin position="159"/>
        <end position="179"/>
    </location>
</feature>
<dbReference type="InterPro" id="IPR020846">
    <property type="entry name" value="MFS_dom"/>
</dbReference>
<dbReference type="HOGENOM" id="CLU_001265_60_4_2"/>
<keyword evidence="3" id="KW-1003">Cell membrane</keyword>
<feature type="transmembrane region" description="Helical" evidence="7">
    <location>
        <begin position="43"/>
        <end position="61"/>
    </location>
</feature>
<feature type="transmembrane region" description="Helical" evidence="7">
    <location>
        <begin position="73"/>
        <end position="91"/>
    </location>
</feature>
<evidence type="ECO:0000256" key="5">
    <source>
        <dbReference type="ARBA" id="ARBA00022989"/>
    </source>
</evidence>
<feature type="transmembrane region" description="Helical" evidence="7">
    <location>
        <begin position="200"/>
        <end position="219"/>
    </location>
</feature>
<keyword evidence="10" id="KW-1185">Reference proteome</keyword>
<gene>
    <name evidence="9" type="ordered locus">ASAC_0846</name>
</gene>
<feature type="transmembrane region" description="Helical" evidence="7">
    <location>
        <begin position="351"/>
        <end position="370"/>
    </location>
</feature>
<dbReference type="KEGG" id="asc:ASAC_0846"/>
<dbReference type="InterPro" id="IPR011701">
    <property type="entry name" value="MFS"/>
</dbReference>
<feature type="transmembrane region" description="Helical" evidence="7">
    <location>
        <begin position="264"/>
        <end position="281"/>
    </location>
</feature>
<dbReference type="GO" id="GO:0005886">
    <property type="term" value="C:plasma membrane"/>
    <property type="evidence" value="ECO:0007669"/>
    <property type="project" value="UniProtKB-SubCell"/>
</dbReference>
<accession>D9Q1R4</accession>
<dbReference type="OrthoDB" id="117970at2157"/>
<evidence type="ECO:0000256" key="3">
    <source>
        <dbReference type="ARBA" id="ARBA00022475"/>
    </source>
</evidence>
<dbReference type="EMBL" id="CP001742">
    <property type="protein sequence ID" value="ADL19252.1"/>
    <property type="molecule type" value="Genomic_DNA"/>
</dbReference>
<keyword evidence="6 7" id="KW-0472">Membrane</keyword>
<dbReference type="Proteomes" id="UP000000346">
    <property type="component" value="Chromosome"/>
</dbReference>
<dbReference type="Pfam" id="PF07690">
    <property type="entry name" value="MFS_1"/>
    <property type="match status" value="1"/>
</dbReference>
<dbReference type="STRING" id="666510.ASAC_0846"/>
<feature type="transmembrane region" description="Helical" evidence="7">
    <location>
        <begin position="103"/>
        <end position="121"/>
    </location>
</feature>
<comment type="subcellular location">
    <subcellularLocation>
        <location evidence="1">Cell membrane</location>
        <topology evidence="1">Multi-pass membrane protein</topology>
    </subcellularLocation>
</comment>
<dbReference type="PANTHER" id="PTHR23517:SF14">
    <property type="entry name" value="PUTATIVE-RELATED"/>
    <property type="match status" value="1"/>
</dbReference>
<dbReference type="PROSITE" id="PS50850">
    <property type="entry name" value="MFS"/>
    <property type="match status" value="1"/>
</dbReference>
<sequence>MRPEDRLAIIGALRVLGFSIALPFAGLALNLDFREPLAVVSEFYASLAVASAVGQVVGGYVSDRTGRVRTMFMSGLVASLSLAVAALLWRATAIEVLLAVQSFFSNAYSVASMAIVGDYFSEHSSLVKAYGRLRVGSNLGWALGIAVGGELYALIGFRWLLAVTSAVLAASLAALWGLGEPPRSELAVAFERPTPVMVKFLAPTFMTFIIAGLMGYPLVQYFSGFLRISTSYSGALLAINGLMVVLLQDMVARKASAHSPAKSLATGMAIYGLGYGLMPMVNSVPAAALDIMLITLGEMIVMPVSSAVAAELSSPRARGSHMSLYGIANTIGRNLSSAIFAAAAYSLGASYGWALMASIAMASSVGYLAVIG</sequence>
<protein>
    <submittedName>
        <fullName evidence="9">Major facilitator superfamily MFS_1</fullName>
    </submittedName>
</protein>
<keyword evidence="2" id="KW-0813">Transport</keyword>